<feature type="non-terminal residue" evidence="1">
    <location>
        <position position="146"/>
    </location>
</feature>
<organism evidence="1 2">
    <name type="scientific">Tetrabaena socialis</name>
    <dbReference type="NCBI Taxonomy" id="47790"/>
    <lineage>
        <taxon>Eukaryota</taxon>
        <taxon>Viridiplantae</taxon>
        <taxon>Chlorophyta</taxon>
        <taxon>core chlorophytes</taxon>
        <taxon>Chlorophyceae</taxon>
        <taxon>CS clade</taxon>
        <taxon>Chlamydomonadales</taxon>
        <taxon>Tetrabaenaceae</taxon>
        <taxon>Tetrabaena</taxon>
    </lineage>
</organism>
<evidence type="ECO:0000313" key="1">
    <source>
        <dbReference type="EMBL" id="PNH00987.1"/>
    </source>
</evidence>
<sequence>MRAKLEAAAGCAVLDRTWLQGITVHPNGCSLALRPDGADASSPPPAPLTARLVVDCMGHFSPAVGQPRRAPAVSVRWGRKPDGVCLVDVAFKRVLFGFFPTFKDTPLRPAFDRVVHIGDAGGLQSPLSFGGFGALTRHLARLTAAL</sequence>
<proteinExistence type="predicted"/>
<accession>A0A2J7ZL46</accession>
<evidence type="ECO:0000313" key="2">
    <source>
        <dbReference type="Proteomes" id="UP000236333"/>
    </source>
</evidence>
<name>A0A2J7ZL46_9CHLO</name>
<dbReference type="PANTHER" id="PTHR32098:SF5">
    <property type="entry name" value="LYCOPENE BETA_EPSILON CYCLASE PROTEIN"/>
    <property type="match status" value="1"/>
</dbReference>
<dbReference type="SUPFAM" id="SSF51905">
    <property type="entry name" value="FAD/NAD(P)-binding domain"/>
    <property type="match status" value="1"/>
</dbReference>
<dbReference type="AlphaFoldDB" id="A0A2J7ZL46"/>
<dbReference type="InterPro" id="IPR036188">
    <property type="entry name" value="FAD/NAD-bd_sf"/>
</dbReference>
<dbReference type="EMBL" id="PGGS01001065">
    <property type="protein sequence ID" value="PNH00987.1"/>
    <property type="molecule type" value="Genomic_DNA"/>
</dbReference>
<reference evidence="1 2" key="1">
    <citation type="journal article" date="2017" name="Mol. Biol. Evol.">
        <title>The 4-celled Tetrabaena socialis nuclear genome reveals the essential components for genetic control of cell number at the origin of multicellularity in the volvocine lineage.</title>
        <authorList>
            <person name="Featherston J."/>
            <person name="Arakaki Y."/>
            <person name="Hanschen E.R."/>
            <person name="Ferris P.J."/>
            <person name="Michod R.E."/>
            <person name="Olson B.J.S.C."/>
            <person name="Nozaki H."/>
            <person name="Durand P.M."/>
        </authorList>
    </citation>
    <scope>NUCLEOTIDE SEQUENCE [LARGE SCALE GENOMIC DNA]</scope>
    <source>
        <strain evidence="1 2">NIES-571</strain>
    </source>
</reference>
<comment type="caution">
    <text evidence="1">The sequence shown here is derived from an EMBL/GenBank/DDBJ whole genome shotgun (WGS) entry which is preliminary data.</text>
</comment>
<gene>
    <name evidence="1" type="ORF">TSOC_013148</name>
</gene>
<dbReference type="Proteomes" id="UP000236333">
    <property type="component" value="Unassembled WGS sequence"/>
</dbReference>
<dbReference type="OrthoDB" id="4211at2759"/>
<protein>
    <submittedName>
        <fullName evidence="1">Uncharacterized protein</fullName>
    </submittedName>
</protein>
<dbReference type="PANTHER" id="PTHR32098">
    <property type="entry name" value="LYCOPENE BETA/EPSILON CYCLASE PROTEIN"/>
    <property type="match status" value="1"/>
</dbReference>
<keyword evidence="2" id="KW-1185">Reference proteome</keyword>